<dbReference type="Proteomes" id="UP001518990">
    <property type="component" value="Unassembled WGS sequence"/>
</dbReference>
<dbReference type="Pfam" id="PF20901">
    <property type="entry name" value="Sf6_terminase"/>
    <property type="match status" value="1"/>
</dbReference>
<proteinExistence type="predicted"/>
<dbReference type="Gene3D" id="1.10.10.60">
    <property type="entry name" value="Homeodomain-like"/>
    <property type="match status" value="1"/>
</dbReference>
<dbReference type="RefSeq" id="WP_207451338.1">
    <property type="nucleotide sequence ID" value="NZ_CP061092.1"/>
</dbReference>
<evidence type="ECO:0008006" key="3">
    <source>
        <dbReference type="Google" id="ProtNLM"/>
    </source>
</evidence>
<reference evidence="1 2" key="1">
    <citation type="submission" date="2020-09" db="EMBL/GenBank/DDBJ databases">
        <title>Roseomonas.</title>
        <authorList>
            <person name="Zhu W."/>
        </authorList>
    </citation>
    <scope>NUCLEOTIDE SEQUENCE [LARGE SCALE GENOMIC DNA]</scope>
    <source>
        <strain evidence="1 2">1311</strain>
    </source>
</reference>
<organism evidence="1 2">
    <name type="scientific">Roseomonas marmotae</name>
    <dbReference type="NCBI Taxonomy" id="2768161"/>
    <lineage>
        <taxon>Bacteria</taxon>
        <taxon>Pseudomonadati</taxon>
        <taxon>Pseudomonadota</taxon>
        <taxon>Alphaproteobacteria</taxon>
        <taxon>Acetobacterales</taxon>
        <taxon>Roseomonadaceae</taxon>
        <taxon>Roseomonas</taxon>
    </lineage>
</organism>
<name>A0ABS3KII9_9PROT</name>
<keyword evidence="2" id="KW-1185">Reference proteome</keyword>
<evidence type="ECO:0000313" key="2">
    <source>
        <dbReference type="Proteomes" id="UP001518990"/>
    </source>
</evidence>
<sequence length="156" mass="16982">MSKRPARLGRPSSYTPELAASICARMADGQTLTAICREDGMPDRATVFRWTETYPNFCSAYARAREAQAHALAELALLEAMRAGADLDPAAARVRFDAARWLAGKVAPRFYGNRADQTQQVAAENSLVLLLSQIGQRSAMPVANFGNPAIEVPEEK</sequence>
<comment type="caution">
    <text evidence="1">The sequence shown here is derived from an EMBL/GenBank/DDBJ whole genome shotgun (WGS) entry which is preliminary data.</text>
</comment>
<dbReference type="EMBL" id="JACTNF010000057">
    <property type="protein sequence ID" value="MBO1077272.1"/>
    <property type="molecule type" value="Genomic_DNA"/>
</dbReference>
<dbReference type="InterPro" id="IPR048683">
    <property type="entry name" value="Sf6_terminase"/>
</dbReference>
<evidence type="ECO:0000313" key="1">
    <source>
        <dbReference type="EMBL" id="MBO1077272.1"/>
    </source>
</evidence>
<accession>A0ABS3KII9</accession>
<gene>
    <name evidence="1" type="ORF">IAI60_22010</name>
</gene>
<protein>
    <recommendedName>
        <fullName evidence="3">Terminase small subunit</fullName>
    </recommendedName>
</protein>